<dbReference type="SUPFAM" id="SSF81345">
    <property type="entry name" value="ABC transporter involved in vitamin B12 uptake, BtuC"/>
    <property type="match status" value="1"/>
</dbReference>
<dbReference type="CDD" id="cd06550">
    <property type="entry name" value="TM_ABC_iron-siderophores_like"/>
    <property type="match status" value="1"/>
</dbReference>
<feature type="transmembrane region" description="Helical" evidence="8">
    <location>
        <begin position="71"/>
        <end position="89"/>
    </location>
</feature>
<protein>
    <submittedName>
        <fullName evidence="9">Iron ABC transporter permease</fullName>
    </submittedName>
</protein>
<evidence type="ECO:0000256" key="8">
    <source>
        <dbReference type="SAM" id="Phobius"/>
    </source>
</evidence>
<keyword evidence="7 8" id="KW-0472">Membrane</keyword>
<keyword evidence="4" id="KW-1003">Cell membrane</keyword>
<dbReference type="PANTHER" id="PTHR30472">
    <property type="entry name" value="FERRIC ENTEROBACTIN TRANSPORT SYSTEM PERMEASE PROTEIN"/>
    <property type="match status" value="1"/>
</dbReference>
<feature type="transmembrane region" description="Helical" evidence="8">
    <location>
        <begin position="157"/>
        <end position="178"/>
    </location>
</feature>
<keyword evidence="6 8" id="KW-1133">Transmembrane helix</keyword>
<evidence type="ECO:0000256" key="4">
    <source>
        <dbReference type="ARBA" id="ARBA00022475"/>
    </source>
</evidence>
<dbReference type="PANTHER" id="PTHR30472:SF1">
    <property type="entry name" value="FE(3+) DICITRATE TRANSPORT SYSTEM PERMEASE PROTEIN FECC-RELATED"/>
    <property type="match status" value="1"/>
</dbReference>
<organism evidence="9 10">
    <name type="scientific">Gordonia phthalatica</name>
    <dbReference type="NCBI Taxonomy" id="1136941"/>
    <lineage>
        <taxon>Bacteria</taxon>
        <taxon>Bacillati</taxon>
        <taxon>Actinomycetota</taxon>
        <taxon>Actinomycetes</taxon>
        <taxon>Mycobacteriales</taxon>
        <taxon>Gordoniaceae</taxon>
        <taxon>Gordonia</taxon>
    </lineage>
</organism>
<dbReference type="KEGG" id="goq:ACH46_10655"/>
<feature type="transmembrane region" description="Helical" evidence="8">
    <location>
        <begin position="286"/>
        <end position="305"/>
    </location>
</feature>
<evidence type="ECO:0000256" key="7">
    <source>
        <dbReference type="ARBA" id="ARBA00023136"/>
    </source>
</evidence>
<evidence type="ECO:0000313" key="9">
    <source>
        <dbReference type="EMBL" id="ALG84878.1"/>
    </source>
</evidence>
<evidence type="ECO:0000256" key="1">
    <source>
        <dbReference type="ARBA" id="ARBA00004651"/>
    </source>
</evidence>
<dbReference type="Proteomes" id="UP000063789">
    <property type="component" value="Chromosome"/>
</dbReference>
<comment type="similarity">
    <text evidence="2">Belongs to the binding-protein-dependent transport system permease family. FecCD subfamily.</text>
</comment>
<sequence>MERVAPAVRRTPRRAWLTGPVSLAALLLCVVLSLALGARATPITEVTQALLGFGDVDVANIVGTLRVNRTVTGLIAGASLGVAGVLMQAVTRNPLADPGILGVNAGASFGVVLGLAMLGAAGVGSTVWFALAGALFASAVVLALSTTRFVAGSPVRLILAGVAFAAVLSGVTHSLILLDESVLDSYRFWRIGSLAARTVGEALPVVWLVLPGVIGAFLLSSALNALALGDDTARSLGVRPGLVRAAGLLVIAVLCGTATAIVGPIAFLGLAVPHLVRALVGPDLRLVLPISLITGPALLLGADIVGRLIGGGREVPVGVLTALVGGPVLIAFVLGARKLSIS</sequence>
<keyword evidence="10" id="KW-1185">Reference proteome</keyword>
<gene>
    <name evidence="9" type="ORF">ACH46_10655</name>
</gene>
<dbReference type="EMBL" id="CP011853">
    <property type="protein sequence ID" value="ALG84878.1"/>
    <property type="molecule type" value="Genomic_DNA"/>
</dbReference>
<dbReference type="AlphaFoldDB" id="A0A0N9NBA8"/>
<feature type="transmembrane region" description="Helical" evidence="8">
    <location>
        <begin position="317"/>
        <end position="336"/>
    </location>
</feature>
<proteinExistence type="inferred from homology"/>
<keyword evidence="3" id="KW-0813">Transport</keyword>
<dbReference type="Gene3D" id="1.10.3470.10">
    <property type="entry name" value="ABC transporter involved in vitamin B12 uptake, BtuC"/>
    <property type="match status" value="1"/>
</dbReference>
<evidence type="ECO:0000313" key="10">
    <source>
        <dbReference type="Proteomes" id="UP000063789"/>
    </source>
</evidence>
<dbReference type="InterPro" id="IPR037294">
    <property type="entry name" value="ABC_BtuC-like"/>
</dbReference>
<dbReference type="STRING" id="1136941.ACH46_10655"/>
<reference evidence="9 10" key="2">
    <citation type="journal article" date="2017" name="Int. J. Syst. Evol. Microbiol.">
        <title>Gordonia phthalatica sp. nov., a di-n-butyl phthalate-degrading bacterium isolated from activated sludge.</title>
        <authorList>
            <person name="Jin D."/>
            <person name="Kong X."/>
            <person name="Jia M."/>
            <person name="Yu X."/>
            <person name="Wang X."/>
            <person name="Zhuang X."/>
            <person name="Deng Y."/>
            <person name="Bai Z."/>
        </authorList>
    </citation>
    <scope>NUCLEOTIDE SEQUENCE [LARGE SCALE GENOMIC DNA]</scope>
    <source>
        <strain evidence="9 10">QH-11</strain>
    </source>
</reference>
<dbReference type="Pfam" id="PF01032">
    <property type="entry name" value="FecCD"/>
    <property type="match status" value="1"/>
</dbReference>
<reference evidence="10" key="1">
    <citation type="submission" date="2015-06" db="EMBL/GenBank/DDBJ databases">
        <title>Complete genome sequence and metabolic analysis of phthalate degradation pathway in Gordonia sp. QH-11.</title>
        <authorList>
            <person name="Jin D."/>
            <person name="Kong X."/>
            <person name="Bai Z."/>
        </authorList>
    </citation>
    <scope>NUCLEOTIDE SEQUENCE [LARGE SCALE GENOMIC DNA]</scope>
    <source>
        <strain evidence="10">QH-11</strain>
    </source>
</reference>
<dbReference type="PATRIC" id="fig|1136941.3.peg.2167"/>
<evidence type="ECO:0000256" key="5">
    <source>
        <dbReference type="ARBA" id="ARBA00022692"/>
    </source>
</evidence>
<evidence type="ECO:0000256" key="3">
    <source>
        <dbReference type="ARBA" id="ARBA00022448"/>
    </source>
</evidence>
<evidence type="ECO:0000256" key="2">
    <source>
        <dbReference type="ARBA" id="ARBA00007935"/>
    </source>
</evidence>
<dbReference type="GO" id="GO:0033214">
    <property type="term" value="P:siderophore-iron import into cell"/>
    <property type="evidence" value="ECO:0007669"/>
    <property type="project" value="TreeGrafter"/>
</dbReference>
<evidence type="ECO:0000256" key="6">
    <source>
        <dbReference type="ARBA" id="ARBA00022989"/>
    </source>
</evidence>
<name>A0A0N9NBA8_9ACTN</name>
<dbReference type="InterPro" id="IPR000522">
    <property type="entry name" value="ABC_transptr_permease_BtuC"/>
</dbReference>
<comment type="subcellular location">
    <subcellularLocation>
        <location evidence="1">Cell membrane</location>
        <topology evidence="1">Multi-pass membrane protein</topology>
    </subcellularLocation>
</comment>
<accession>A0A0N9NBA8</accession>
<keyword evidence="5 8" id="KW-0812">Transmembrane</keyword>
<dbReference type="GO" id="GO:0022857">
    <property type="term" value="F:transmembrane transporter activity"/>
    <property type="evidence" value="ECO:0007669"/>
    <property type="project" value="InterPro"/>
</dbReference>
<feature type="transmembrane region" description="Helical" evidence="8">
    <location>
        <begin position="241"/>
        <end position="266"/>
    </location>
</feature>
<dbReference type="GO" id="GO:0005886">
    <property type="term" value="C:plasma membrane"/>
    <property type="evidence" value="ECO:0007669"/>
    <property type="project" value="UniProtKB-SubCell"/>
</dbReference>
<feature type="transmembrane region" description="Helical" evidence="8">
    <location>
        <begin position="101"/>
        <end position="121"/>
    </location>
</feature>
<feature type="transmembrane region" description="Helical" evidence="8">
    <location>
        <begin position="205"/>
        <end position="229"/>
    </location>
</feature>
<feature type="transmembrane region" description="Helical" evidence="8">
    <location>
        <begin position="127"/>
        <end position="145"/>
    </location>
</feature>